<dbReference type="Proteomes" id="UP000568664">
    <property type="component" value="Unassembled WGS sequence"/>
</dbReference>
<dbReference type="AlphaFoldDB" id="A0A7Y0Q6B7"/>
<dbReference type="RefSeq" id="WP_169074533.1">
    <property type="nucleotide sequence ID" value="NZ_JABBXH010000002.1"/>
</dbReference>
<gene>
    <name evidence="1" type="ORF">HII17_06465</name>
</gene>
<proteinExistence type="predicted"/>
<evidence type="ECO:0000313" key="1">
    <source>
        <dbReference type="EMBL" id="NMP31203.1"/>
    </source>
</evidence>
<name>A0A7Y0Q6B7_9GAMM</name>
<comment type="caution">
    <text evidence="1">The sequence shown here is derived from an EMBL/GenBank/DDBJ whole genome shotgun (WGS) entry which is preliminary data.</text>
</comment>
<accession>A0A7Y0Q6B7</accession>
<evidence type="ECO:0000313" key="2">
    <source>
        <dbReference type="Proteomes" id="UP000568664"/>
    </source>
</evidence>
<reference evidence="1 2" key="1">
    <citation type="submission" date="2020-04" db="EMBL/GenBank/DDBJ databases">
        <title>Thalassotalea sp. M1531, isolated from the surface of marine red alga.</title>
        <authorList>
            <person name="Pang L."/>
            <person name="Lu D.-C."/>
        </authorList>
    </citation>
    <scope>NUCLEOTIDE SEQUENCE [LARGE SCALE GENOMIC DNA]</scope>
    <source>
        <strain evidence="1 2">M1531</strain>
    </source>
</reference>
<sequence>MSALKEEKIISSDIKLIYDLTEKPNHTQLKAHEDRAVIAKLRADLVLPTDKILTVDIDFDTTSGYHGNTMLIMDDYGVEMFTAAIAAKHGQEHADRILNAWNNKKNIDDPRKPTYMLVQKPSTPSDLPNVFVACGDRDHKDIKAQRVS</sequence>
<protein>
    <submittedName>
        <fullName evidence="1">Uncharacterized protein</fullName>
    </submittedName>
</protein>
<keyword evidence="2" id="KW-1185">Reference proteome</keyword>
<organism evidence="1 2">
    <name type="scientific">Thalassotalea algicola</name>
    <dbReference type="NCBI Taxonomy" id="2716224"/>
    <lineage>
        <taxon>Bacteria</taxon>
        <taxon>Pseudomonadati</taxon>
        <taxon>Pseudomonadota</taxon>
        <taxon>Gammaproteobacteria</taxon>
        <taxon>Alteromonadales</taxon>
        <taxon>Colwelliaceae</taxon>
        <taxon>Thalassotalea</taxon>
    </lineage>
</organism>
<dbReference type="EMBL" id="JABBXH010000002">
    <property type="protein sequence ID" value="NMP31203.1"/>
    <property type="molecule type" value="Genomic_DNA"/>
</dbReference>